<sequence>MQLNAHVRARTEKEDSVLLNTSDRSYDGLLPLYGGLKEGEIPRKKKTALTRQTIGSKARPCSTMHALNIKYSKIL</sequence>
<evidence type="ECO:0000313" key="2">
    <source>
        <dbReference type="Proteomes" id="UP001066276"/>
    </source>
</evidence>
<dbReference type="EMBL" id="JANPWB010000015">
    <property type="protein sequence ID" value="KAJ1091284.1"/>
    <property type="molecule type" value="Genomic_DNA"/>
</dbReference>
<dbReference type="Proteomes" id="UP001066276">
    <property type="component" value="Chromosome 11"/>
</dbReference>
<comment type="caution">
    <text evidence="1">The sequence shown here is derived from an EMBL/GenBank/DDBJ whole genome shotgun (WGS) entry which is preliminary data.</text>
</comment>
<name>A0AAV7LJU4_PLEWA</name>
<organism evidence="1 2">
    <name type="scientific">Pleurodeles waltl</name>
    <name type="common">Iberian ribbed newt</name>
    <dbReference type="NCBI Taxonomy" id="8319"/>
    <lineage>
        <taxon>Eukaryota</taxon>
        <taxon>Metazoa</taxon>
        <taxon>Chordata</taxon>
        <taxon>Craniata</taxon>
        <taxon>Vertebrata</taxon>
        <taxon>Euteleostomi</taxon>
        <taxon>Amphibia</taxon>
        <taxon>Batrachia</taxon>
        <taxon>Caudata</taxon>
        <taxon>Salamandroidea</taxon>
        <taxon>Salamandridae</taxon>
        <taxon>Pleurodelinae</taxon>
        <taxon>Pleurodeles</taxon>
    </lineage>
</organism>
<evidence type="ECO:0000313" key="1">
    <source>
        <dbReference type="EMBL" id="KAJ1091284.1"/>
    </source>
</evidence>
<reference evidence="1" key="1">
    <citation type="journal article" date="2022" name="bioRxiv">
        <title>Sequencing and chromosome-scale assembly of the giantPleurodeles waltlgenome.</title>
        <authorList>
            <person name="Brown T."/>
            <person name="Elewa A."/>
            <person name="Iarovenko S."/>
            <person name="Subramanian E."/>
            <person name="Araus A.J."/>
            <person name="Petzold A."/>
            <person name="Susuki M."/>
            <person name="Suzuki K.-i.T."/>
            <person name="Hayashi T."/>
            <person name="Toyoda A."/>
            <person name="Oliveira C."/>
            <person name="Osipova E."/>
            <person name="Leigh N.D."/>
            <person name="Simon A."/>
            <person name="Yun M.H."/>
        </authorList>
    </citation>
    <scope>NUCLEOTIDE SEQUENCE</scope>
    <source>
        <strain evidence="1">20211129_DDA</strain>
        <tissue evidence="1">Liver</tissue>
    </source>
</reference>
<proteinExistence type="predicted"/>
<protein>
    <submittedName>
        <fullName evidence="1">Uncharacterized protein</fullName>
    </submittedName>
</protein>
<keyword evidence="2" id="KW-1185">Reference proteome</keyword>
<dbReference type="AlphaFoldDB" id="A0AAV7LJU4"/>
<accession>A0AAV7LJU4</accession>
<gene>
    <name evidence="1" type="ORF">NDU88_004411</name>
</gene>